<accession>A0A1X9MA22</accession>
<dbReference type="AlphaFoldDB" id="A0A1X9MA22"/>
<dbReference type="KEGG" id="bkw:BkAM31D_10995"/>
<protein>
    <submittedName>
        <fullName evidence="1">Uncharacterized protein</fullName>
    </submittedName>
</protein>
<evidence type="ECO:0000313" key="2">
    <source>
        <dbReference type="Proteomes" id="UP000193006"/>
    </source>
</evidence>
<dbReference type="STRING" id="199441.BkAM31D_10995"/>
<sequence>MGPNFLFFLRLKSADLLQYLNNNEIVLIFRDTNKKSCYNLTHKSDKEKELNWRSRDEILNCW</sequence>
<dbReference type="Proteomes" id="UP000193006">
    <property type="component" value="Chromosome"/>
</dbReference>
<gene>
    <name evidence="1" type="ORF">BkAM31D_10995</name>
</gene>
<organism evidence="1 2">
    <name type="scientific">Halalkalibacter krulwichiae</name>
    <dbReference type="NCBI Taxonomy" id="199441"/>
    <lineage>
        <taxon>Bacteria</taxon>
        <taxon>Bacillati</taxon>
        <taxon>Bacillota</taxon>
        <taxon>Bacilli</taxon>
        <taxon>Bacillales</taxon>
        <taxon>Bacillaceae</taxon>
        <taxon>Halalkalibacter</taxon>
    </lineage>
</organism>
<keyword evidence="2" id="KW-1185">Reference proteome</keyword>
<dbReference type="EMBL" id="CP020814">
    <property type="protein sequence ID" value="ARK30309.1"/>
    <property type="molecule type" value="Genomic_DNA"/>
</dbReference>
<proteinExistence type="predicted"/>
<name>A0A1X9MA22_9BACI</name>
<reference evidence="1 2" key="1">
    <citation type="submission" date="2017-04" db="EMBL/GenBank/DDBJ databases">
        <title>Bacillus krulwichiae AM31D Genome sequencing and assembly.</title>
        <authorList>
            <person name="Krulwich T.A."/>
            <person name="Anastor L."/>
            <person name="Ehrlich R."/>
            <person name="Ehrlich G.D."/>
            <person name="Janto B."/>
        </authorList>
    </citation>
    <scope>NUCLEOTIDE SEQUENCE [LARGE SCALE GENOMIC DNA]</scope>
    <source>
        <strain evidence="1 2">AM31D</strain>
    </source>
</reference>
<evidence type="ECO:0000313" key="1">
    <source>
        <dbReference type="EMBL" id="ARK30309.1"/>
    </source>
</evidence>